<feature type="compositionally biased region" description="Basic and acidic residues" evidence="1">
    <location>
        <begin position="321"/>
        <end position="334"/>
    </location>
</feature>
<feature type="region of interest" description="Disordered" evidence="1">
    <location>
        <begin position="2094"/>
        <end position="2150"/>
    </location>
</feature>
<feature type="compositionally biased region" description="Basic and acidic residues" evidence="1">
    <location>
        <begin position="301"/>
        <end position="313"/>
    </location>
</feature>
<feature type="compositionally biased region" description="Polar residues" evidence="1">
    <location>
        <begin position="2235"/>
        <end position="2260"/>
    </location>
</feature>
<name>A0A5J4Z3U3_PORPP</name>
<feature type="region of interest" description="Disordered" evidence="1">
    <location>
        <begin position="1956"/>
        <end position="2019"/>
    </location>
</feature>
<evidence type="ECO:0000313" key="3">
    <source>
        <dbReference type="Proteomes" id="UP000324585"/>
    </source>
</evidence>
<dbReference type="EMBL" id="VRMN01000001">
    <property type="protein sequence ID" value="KAA8498659.1"/>
    <property type="molecule type" value="Genomic_DNA"/>
</dbReference>
<feature type="compositionally biased region" description="Polar residues" evidence="1">
    <location>
        <begin position="2313"/>
        <end position="2323"/>
    </location>
</feature>
<comment type="caution">
    <text evidence="2">The sequence shown here is derived from an EMBL/GenBank/DDBJ whole genome shotgun (WGS) entry which is preliminary data.</text>
</comment>
<feature type="region of interest" description="Disordered" evidence="1">
    <location>
        <begin position="1413"/>
        <end position="1434"/>
    </location>
</feature>
<feature type="compositionally biased region" description="Basic and acidic residues" evidence="1">
    <location>
        <begin position="1877"/>
        <end position="1886"/>
    </location>
</feature>
<keyword evidence="3" id="KW-1185">Reference proteome</keyword>
<reference evidence="3" key="1">
    <citation type="journal article" date="2019" name="Nat. Commun.">
        <title>Expansion of phycobilisome linker gene families in mesophilic red algae.</title>
        <authorList>
            <person name="Lee J."/>
            <person name="Kim D."/>
            <person name="Bhattacharya D."/>
            <person name="Yoon H.S."/>
        </authorList>
    </citation>
    <scope>NUCLEOTIDE SEQUENCE [LARGE SCALE GENOMIC DNA]</scope>
    <source>
        <strain evidence="3">CCMP 1328</strain>
    </source>
</reference>
<accession>A0A5J4Z3U3</accession>
<feature type="compositionally biased region" description="Polar residues" evidence="1">
    <location>
        <begin position="2276"/>
        <end position="2291"/>
    </location>
</feature>
<dbReference type="Proteomes" id="UP000324585">
    <property type="component" value="Unassembled WGS sequence"/>
</dbReference>
<feature type="compositionally biased region" description="Basic residues" evidence="1">
    <location>
        <begin position="2596"/>
        <end position="2606"/>
    </location>
</feature>
<feature type="region of interest" description="Disordered" evidence="1">
    <location>
        <begin position="2569"/>
        <end position="2606"/>
    </location>
</feature>
<feature type="compositionally biased region" description="Low complexity" evidence="1">
    <location>
        <begin position="2329"/>
        <end position="2340"/>
    </location>
</feature>
<evidence type="ECO:0000256" key="1">
    <source>
        <dbReference type="SAM" id="MobiDB-lite"/>
    </source>
</evidence>
<feature type="region of interest" description="Disordered" evidence="1">
    <location>
        <begin position="281"/>
        <end position="334"/>
    </location>
</feature>
<sequence length="2606" mass="280517">MGRVRGSQGCARRALGLRGASVGASALVSPPSVASAPRSVHADVQGVFTRVSWRNYLLLVLLVLTVSSHLQSASVMQAGASDAAHMASGAAMDSMAMSAGLSTAEQQRRANTGEGVDAAALHERQQPLPKPMNSQLHAPVDTDAAGSVARSDGRRPPCAWIGEQQAILWTSPDCEMDASMRRVADLSTVWHSAGLVGVVNMYGERHRAGFRTTLWSDFQASISGTSRRTEDDRFLRGEPPPPMLRFSMGSALQDLMNSLIVHDDERQFITAEQYTLDGCEKGASGMASTEVTLRSISSSRSESEEGSKTDRASRSTGATFDAEHHLVRRPQIEQRRSPHEVFARASLMTVSVRFESTWTCTPVFEDVVLRNALEIDVEIISIGTEVRNPTFDIFLLNDENESIRGLGRTHKTDAMPIRVLRQGASIRMRAVYYPLAAGGHTSHAIIRTTHFSLRVNLNGEAIPNPLDLPCPISLVGQHLHQDGIDLVTLRQTVFATRLLPLKGAHLVGVDEVRIHSLDLFSGVGPKIGGADNAVSRVDRSTPEPSLIPLPRFVSRQGAEPLLSLSFSPAPQAGTLVSYLHLQFGGADTEDDATGEIDIHQSDGFHVEMVVPVVANFTLMSANSSFTLSVQNFDILPVDFGPVLRSEGEAMVLRKLVVAVGHRPESFFLSNLGFSAPPGARVQGVLFETWPLAPRRLRHTETCAILPSMCGQHEVHEADALYAIGEVRVKVPSEVRTRLDTAGCTVKAEVYDSRSAAVQRIHHTSVGELHMTTLRGTLMLVEPFFEACVLCGDLDAGSESNRDSDILPPERDSTLSENVRHAGSRSGERRRRRPLSVLNAADVPIQLLRLDVYDPCSMLDVLSFENALLLPGEERVVAQYTFQRPTRNIGGSAQTVPPHAIIHKCLPTFVEFKTNVSSLRAELKVSRGNLRASHSRMHFEASINHADEALATTAGTADEGKGILWNLSNPNGFAQQLHAIELVLLDDDDDTDENEVRSAAARNQNMAYNVLWRAPVSEALQRMPSSLVRRRSMSERQQLLLRSNRMLADCANIISIRHEHEHDIESERDEALPRGMDENSVAVILEPGWTVQFRLLPPLWSSAAEQEVQASADSAGASTGSAAVPADRDSLPFGVARALLVVRYSAFRSPSSSDMSADEYGDGQMTLLELKVPVSVTFHSAESASIISSAGEDHGSTPTRIFPGKLLHLQLAGEISLPEAQADESEGGHVVSPGVTLFAGKRTGPVSKRSAAGTHALLVQGRTLPAFRHVVSAMSRIADECFELAGIEGHSNIAAGLCVAACRALDDVWKSVPDELIVRLGFTAPARGPASTLLLRTRKPSLLLHSGDVIDTMHMRVVPGSVAYAYDVFAQNPSDEVAMVQVSLVCLVPSVGRLCKNILQFKPAEEFRTQGYGTLQPSASASSPSSFSPEASREAADQRRKVRLGTLFYHPISGLSVAAQLRVISNLTGLETRTIRIDPDSVAFTIADRTGVARDLDLHQSGMGAAIAPTKARVAHVSSLSWNFLFFPGMSRIRDAQNVTSSAGLRPARLRNQRSSDFAVCGAQSVRFRNLSPLWQPLSHISVRPVLHASLHPIESVSIGSFATSSELARRRMPLALFRLGAASRIPYRRVEAGQEAELDVEFCMRQELFEKDPRMVSGNLHSSGMLRTHWLLSAQIGVQQIHVHLFGKVARATGGHSKLSRDGFWRKWLAWFGARRMCVRRFTRTGILAGIVAAVVQCALVLLFVVAKSGQQLQKVVLEQARMRNNEQAEARSVEARSVEALPPKAFQRIPGAIRTRQDETRAKVSELTFNAGESGVIECVSPLVVERAAEVGGVTGWHSDGYRVGECLHAAERVQNDSVVPAAHECDAHVASSPVKRSEGSRKTEGIPASVKPRHKLSAAGEDESSSGSKAGEVNNGANRLQEERRFLLQQRSRGHKSDTTVTLLQEASPTVALGGRSYGRGADPAIDEAGNAKNSADENIRARDFSASKEKERREQFVPDGQPQVSPKATATRPQAEERKFVLQQRSRGHKNDVTVTILSDSNPLSSPHNHANQNKMHTQPRPAPQSLSPLNPHAGDLRQSHLVSVNKEASTNVITRGSRGRGGKDNEDRVDAAGSSGRGQVFQKHSDGRSVKQQQQQLHHHHRDRSNAMVTETANLSNAMHSTRVFESPASGELAATTSSPSQQQRTINKQWNAANGGSASRADHTHSGKKKVFSSVLSDDGGVGSAAVDMSGSSGVPGQAISSSKRGAVPSLSTATLPRAPLGPFHVLPSPKETTSGSCDTDRTPNASFGSSGGSGSGGGDSSAWRGTAAQSPFSSPLMSNRMHVSSSPGVRVSPVARRDAPWSGASARRSPTLSPDSAFITKKVGSGFEYPGSASTIADSAYQRHSIGQESFEDLESARLLAESMTNMVVDSSLSLGSSLFSDANNVSARTDRAIADEPLNSASATSRNSSGLNIGMTVRSTSATPAYTAADAALPYRDMLGLGDGGGLSTASSAAPAPAFASEYSLFGPSFVPVMTQVTAVDPTAIVSPSGTGIAGVPAMPSVVDHPATLDFGLQSSWLARPTAGASLQTERDVRGPAPAPSRQREEQQKHRKTTNYKRY</sequence>
<proteinExistence type="predicted"/>
<feature type="compositionally biased region" description="Basic and acidic residues" evidence="1">
    <location>
        <begin position="2105"/>
        <end position="2114"/>
    </location>
</feature>
<organism evidence="2 3">
    <name type="scientific">Porphyridium purpureum</name>
    <name type="common">Red alga</name>
    <name type="synonym">Porphyridium cruentum</name>
    <dbReference type="NCBI Taxonomy" id="35688"/>
    <lineage>
        <taxon>Eukaryota</taxon>
        <taxon>Rhodophyta</taxon>
        <taxon>Bangiophyceae</taxon>
        <taxon>Porphyridiales</taxon>
        <taxon>Porphyridiaceae</taxon>
        <taxon>Porphyridium</taxon>
    </lineage>
</organism>
<feature type="region of interest" description="Disordered" evidence="1">
    <location>
        <begin position="2170"/>
        <end position="2360"/>
    </location>
</feature>
<feature type="region of interest" description="Disordered" evidence="1">
    <location>
        <begin position="1871"/>
        <end position="1921"/>
    </location>
</feature>
<feature type="compositionally biased region" description="Basic and acidic residues" evidence="1">
    <location>
        <begin position="1977"/>
        <end position="1999"/>
    </location>
</feature>
<protein>
    <submittedName>
        <fullName evidence="2">Uncharacterized protein</fullName>
    </submittedName>
</protein>
<feature type="compositionally biased region" description="Gly residues" evidence="1">
    <location>
        <begin position="2295"/>
        <end position="2305"/>
    </location>
</feature>
<feature type="region of interest" description="Disordered" evidence="1">
    <location>
        <begin position="2041"/>
        <end position="2076"/>
    </location>
</feature>
<feature type="region of interest" description="Disordered" evidence="1">
    <location>
        <begin position="797"/>
        <end position="830"/>
    </location>
</feature>
<feature type="compositionally biased region" description="Polar residues" evidence="1">
    <location>
        <begin position="2005"/>
        <end position="2015"/>
    </location>
</feature>
<evidence type="ECO:0000313" key="2">
    <source>
        <dbReference type="EMBL" id="KAA8498659.1"/>
    </source>
</evidence>
<feature type="compositionally biased region" description="Polar residues" evidence="1">
    <location>
        <begin position="2179"/>
        <end position="2202"/>
    </location>
</feature>
<feature type="compositionally biased region" description="Low complexity" evidence="1">
    <location>
        <begin position="1416"/>
        <end position="1429"/>
    </location>
</feature>
<gene>
    <name evidence="2" type="ORF">FVE85_6244</name>
</gene>
<feature type="compositionally biased region" description="Polar residues" evidence="1">
    <location>
        <begin position="2041"/>
        <end position="2060"/>
    </location>
</feature>
<feature type="compositionally biased region" description="Basic and acidic residues" evidence="1">
    <location>
        <begin position="799"/>
        <end position="819"/>
    </location>
</feature>